<dbReference type="EMBL" id="CP063206">
    <property type="protein sequence ID" value="QOS13396.1"/>
    <property type="molecule type" value="Genomic_DNA"/>
</dbReference>
<name>A0A871BKR7_HALGI</name>
<evidence type="ECO:0000313" key="3">
    <source>
        <dbReference type="Proteomes" id="UP000663064"/>
    </source>
</evidence>
<protein>
    <submittedName>
        <fullName evidence="2">Uncharacterized protein</fullName>
    </submittedName>
</protein>
<evidence type="ECO:0000313" key="2">
    <source>
        <dbReference type="EMBL" id="QOS13396.1"/>
    </source>
</evidence>
<dbReference type="RefSeq" id="WP_158547635.1">
    <property type="nucleotide sequence ID" value="NZ_CP063206.1"/>
</dbReference>
<feature type="coiled-coil region" evidence="1">
    <location>
        <begin position="12"/>
        <end position="43"/>
    </location>
</feature>
<reference evidence="2" key="1">
    <citation type="journal article" date="2021" name="Front. Microbiol.">
        <title>Cellular and Genomic Properties of Haloferax gibbonsii LR2-5, the Host of Euryarchaeal Virus HFTV1.</title>
        <authorList>
            <person name="Tittes C."/>
            <person name="Schwarzer S."/>
            <person name="Pfeiffer F."/>
            <person name="Dyall-Smith M."/>
            <person name="Rodriguez-Franco M."/>
            <person name="Oksanen H.M."/>
            <person name="Quax T.E.F."/>
        </authorList>
    </citation>
    <scope>NUCLEOTIDE SEQUENCE</scope>
    <source>
        <strain evidence="2">LR2-5</strain>
    </source>
</reference>
<dbReference type="Proteomes" id="UP000663064">
    <property type="component" value="Plasmid pHGLR1"/>
</dbReference>
<gene>
    <name evidence="2" type="ORF">HfgLR_20780</name>
</gene>
<dbReference type="AlphaFoldDB" id="A0A871BKR7"/>
<sequence>MSNKTAGLWKQAMESERDVSEIQAQLAELNQELNWDRENLREDISTGRTQVRTDG</sequence>
<geneLocation type="plasmid" evidence="2 3">
    <name>pHGLR1</name>
</geneLocation>
<dbReference type="GeneID" id="59460918"/>
<proteinExistence type="predicted"/>
<accession>A0A871BKR7</accession>
<keyword evidence="2" id="KW-0614">Plasmid</keyword>
<keyword evidence="1" id="KW-0175">Coiled coil</keyword>
<organism evidence="2 3">
    <name type="scientific">Haloferax gibbonsii</name>
    <dbReference type="NCBI Taxonomy" id="35746"/>
    <lineage>
        <taxon>Archaea</taxon>
        <taxon>Methanobacteriati</taxon>
        <taxon>Methanobacteriota</taxon>
        <taxon>Stenosarchaea group</taxon>
        <taxon>Halobacteria</taxon>
        <taxon>Halobacteriales</taxon>
        <taxon>Haloferacaceae</taxon>
        <taxon>Haloferax</taxon>
    </lineage>
</organism>
<evidence type="ECO:0000256" key="1">
    <source>
        <dbReference type="SAM" id="Coils"/>
    </source>
</evidence>